<keyword evidence="2" id="KW-1185">Reference proteome</keyword>
<dbReference type="AlphaFoldDB" id="A0A0R3WV27"/>
<evidence type="ECO:0000313" key="3">
    <source>
        <dbReference type="WBParaSite" id="TTAC_0000461701-mRNA-1"/>
    </source>
</evidence>
<dbReference type="Proteomes" id="UP000274429">
    <property type="component" value="Unassembled WGS sequence"/>
</dbReference>
<gene>
    <name evidence="1" type="ORF">TTAC_LOCUS4600</name>
</gene>
<evidence type="ECO:0000313" key="1">
    <source>
        <dbReference type="EMBL" id="VDM25257.1"/>
    </source>
</evidence>
<sequence length="122" mass="13592">MDEDRCQIDFKPLSLENVLMLEQILRNLFATTAAAITAQPTTQPSLPPIPEPAMVKQPDQPLDLSMKSDMSSVEDLDYASGSEGIKEVHGISMDDSFLDQHLDGELLQCKFINPHPECKCLY</sequence>
<reference evidence="3" key="1">
    <citation type="submission" date="2017-02" db="UniProtKB">
        <authorList>
            <consortium name="WormBaseParasite"/>
        </authorList>
    </citation>
    <scope>IDENTIFICATION</scope>
</reference>
<organism evidence="3">
    <name type="scientific">Hydatigena taeniaeformis</name>
    <name type="common">Feline tapeworm</name>
    <name type="synonym">Taenia taeniaeformis</name>
    <dbReference type="NCBI Taxonomy" id="6205"/>
    <lineage>
        <taxon>Eukaryota</taxon>
        <taxon>Metazoa</taxon>
        <taxon>Spiralia</taxon>
        <taxon>Lophotrochozoa</taxon>
        <taxon>Platyhelminthes</taxon>
        <taxon>Cestoda</taxon>
        <taxon>Eucestoda</taxon>
        <taxon>Cyclophyllidea</taxon>
        <taxon>Taeniidae</taxon>
        <taxon>Hydatigera</taxon>
    </lineage>
</organism>
<proteinExistence type="predicted"/>
<protein>
    <submittedName>
        <fullName evidence="1 3">Uncharacterized protein</fullName>
    </submittedName>
</protein>
<evidence type="ECO:0000313" key="2">
    <source>
        <dbReference type="Proteomes" id="UP000274429"/>
    </source>
</evidence>
<dbReference type="WBParaSite" id="TTAC_0000461701-mRNA-1">
    <property type="protein sequence ID" value="TTAC_0000461701-mRNA-1"/>
    <property type="gene ID" value="TTAC_0000461701"/>
</dbReference>
<accession>A0A0R3WV27</accession>
<dbReference type="STRING" id="6205.A0A0R3WV27"/>
<name>A0A0R3WV27_HYDTA</name>
<dbReference type="EMBL" id="UYWX01004860">
    <property type="protein sequence ID" value="VDM25257.1"/>
    <property type="molecule type" value="Genomic_DNA"/>
</dbReference>
<dbReference type="OrthoDB" id="8196042at2759"/>
<reference evidence="1 2" key="2">
    <citation type="submission" date="2018-11" db="EMBL/GenBank/DDBJ databases">
        <authorList>
            <consortium name="Pathogen Informatics"/>
        </authorList>
    </citation>
    <scope>NUCLEOTIDE SEQUENCE [LARGE SCALE GENOMIC DNA]</scope>
</reference>